<keyword evidence="3" id="KW-0547">Nucleotide-binding</keyword>
<name>A0A9D9H0W6_9BACT</name>
<reference evidence="3" key="1">
    <citation type="submission" date="2020-10" db="EMBL/GenBank/DDBJ databases">
        <authorList>
            <person name="Gilroy R."/>
        </authorList>
    </citation>
    <scope>NUCLEOTIDE SEQUENCE</scope>
    <source>
        <strain evidence="3">2889</strain>
    </source>
</reference>
<dbReference type="InterPro" id="IPR041682">
    <property type="entry name" value="AAA_14"/>
</dbReference>
<evidence type="ECO:0000259" key="2">
    <source>
        <dbReference type="Pfam" id="PF13635"/>
    </source>
</evidence>
<dbReference type="Proteomes" id="UP000823612">
    <property type="component" value="Unassembled WGS sequence"/>
</dbReference>
<dbReference type="Pfam" id="PF13173">
    <property type="entry name" value="AAA_14"/>
    <property type="match status" value="1"/>
</dbReference>
<comment type="caution">
    <text evidence="3">The sequence shown here is derived from an EMBL/GenBank/DDBJ whole genome shotgun (WGS) entry which is preliminary data.</text>
</comment>
<evidence type="ECO:0000259" key="1">
    <source>
        <dbReference type="Pfam" id="PF13173"/>
    </source>
</evidence>
<dbReference type="SUPFAM" id="SSF52540">
    <property type="entry name" value="P-loop containing nucleoside triphosphate hydrolases"/>
    <property type="match status" value="1"/>
</dbReference>
<reference evidence="3" key="2">
    <citation type="journal article" date="2021" name="PeerJ">
        <title>Extensive microbial diversity within the chicken gut microbiome revealed by metagenomics and culture.</title>
        <authorList>
            <person name="Gilroy R."/>
            <person name="Ravi A."/>
            <person name="Getino M."/>
            <person name="Pursley I."/>
            <person name="Horton D.L."/>
            <person name="Alikhan N.F."/>
            <person name="Baker D."/>
            <person name="Gharbi K."/>
            <person name="Hall N."/>
            <person name="Watson M."/>
            <person name="Adriaenssens E.M."/>
            <person name="Foster-Nyarko E."/>
            <person name="Jarju S."/>
            <person name="Secka A."/>
            <person name="Antonio M."/>
            <person name="Oren A."/>
            <person name="Chaudhuri R.R."/>
            <person name="La Ragione R."/>
            <person name="Hildebrand F."/>
            <person name="Pallen M.J."/>
        </authorList>
    </citation>
    <scope>NUCLEOTIDE SEQUENCE</scope>
    <source>
        <strain evidence="3">2889</strain>
    </source>
</reference>
<sequence>MKLIARPAYLEKLIGFKEKQLIKVITGIRRCGKSTLLEMYRQWLLEHGVGSDQIIAINFEDYDFYELRQAQLLHSYVKQRLRRGRTTYIFFDEVQHVENFAEVVDSLYIRAGVDLYITGSNAYMLSSQIATLLSGRYVEIPVLPLSFREYVDGRGAASNLAQKYSEYISWGSFPYVLDLEEWGQVSTYLSGIYDTVVVKDIVSRNKISDVLMLESVIRFLADNIGNALSMKKISDTMVTDGRKMDSKTVERYVAALCESFVLYRAMRYNIRGKQLLKTMEKYYLVDMGLRRVLLGSRSFDAGRILENVVYLELLRREPEVYVGKMDNLEVDFVVRNDQGLAYYQVAATVRSEDTLRRELASLQRIKDQYPKWILTLDEDPDADYDGIRRINALRWLLG</sequence>
<dbReference type="PANTHER" id="PTHR33295:SF20">
    <property type="entry name" value="ATPASE"/>
    <property type="match status" value="1"/>
</dbReference>
<dbReference type="GO" id="GO:0005524">
    <property type="term" value="F:ATP binding"/>
    <property type="evidence" value="ECO:0007669"/>
    <property type="project" value="UniProtKB-KW"/>
</dbReference>
<gene>
    <name evidence="3" type="ORF">IAB08_03060</name>
</gene>
<dbReference type="InterPro" id="IPR025420">
    <property type="entry name" value="DUF4143"/>
</dbReference>
<protein>
    <submittedName>
        <fullName evidence="3">ATP-binding protein</fullName>
    </submittedName>
</protein>
<accession>A0A9D9H0W6</accession>
<feature type="domain" description="DUF4143" evidence="2">
    <location>
        <begin position="199"/>
        <end position="346"/>
    </location>
</feature>
<keyword evidence="3" id="KW-0067">ATP-binding</keyword>
<evidence type="ECO:0000313" key="4">
    <source>
        <dbReference type="Proteomes" id="UP000823612"/>
    </source>
</evidence>
<dbReference type="InterPro" id="IPR027417">
    <property type="entry name" value="P-loop_NTPase"/>
</dbReference>
<proteinExistence type="predicted"/>
<evidence type="ECO:0000313" key="3">
    <source>
        <dbReference type="EMBL" id="MBO8432261.1"/>
    </source>
</evidence>
<dbReference type="Pfam" id="PF13635">
    <property type="entry name" value="DUF4143"/>
    <property type="match status" value="1"/>
</dbReference>
<dbReference type="EMBL" id="JADIMZ010000039">
    <property type="protein sequence ID" value="MBO8432261.1"/>
    <property type="molecule type" value="Genomic_DNA"/>
</dbReference>
<feature type="domain" description="AAA" evidence="1">
    <location>
        <begin position="21"/>
        <end position="150"/>
    </location>
</feature>
<dbReference type="PANTHER" id="PTHR33295">
    <property type="entry name" value="ATPASE"/>
    <property type="match status" value="1"/>
</dbReference>
<dbReference type="AlphaFoldDB" id="A0A9D9H0W6"/>
<organism evidence="3 4">
    <name type="scientific">Candidatus Pullibacteroides excrementavium</name>
    <dbReference type="NCBI Taxonomy" id="2840905"/>
    <lineage>
        <taxon>Bacteria</taxon>
        <taxon>Pseudomonadati</taxon>
        <taxon>Bacteroidota</taxon>
        <taxon>Bacteroidia</taxon>
        <taxon>Bacteroidales</taxon>
        <taxon>Candidatus Pullibacteroides</taxon>
    </lineage>
</organism>